<accession>X5DMB2</accession>
<keyword evidence="2" id="KW-0201">Cytochrome c-type biogenesis</keyword>
<dbReference type="InterPro" id="IPR013766">
    <property type="entry name" value="Thioredoxin_domain"/>
</dbReference>
<dbReference type="GO" id="GO:0030313">
    <property type="term" value="C:cell envelope"/>
    <property type="evidence" value="ECO:0007669"/>
    <property type="project" value="UniProtKB-SubCell"/>
</dbReference>
<dbReference type="KEGG" id="dori:FH5T_21170"/>
<dbReference type="PANTHER" id="PTHR42852:SF6">
    <property type="entry name" value="THIOL:DISULFIDE INTERCHANGE PROTEIN DSBE"/>
    <property type="match status" value="1"/>
</dbReference>
<dbReference type="RefSeq" id="WP_074781014.1">
    <property type="nucleotide sequence ID" value="NZ_FOHT01000034.1"/>
</dbReference>
<dbReference type="Proteomes" id="UP000181981">
    <property type="component" value="Unassembled WGS sequence"/>
</dbReference>
<evidence type="ECO:0000256" key="2">
    <source>
        <dbReference type="ARBA" id="ARBA00022748"/>
    </source>
</evidence>
<gene>
    <name evidence="6" type="ORF">FH5T_21170</name>
    <name evidence="7" type="ORF">SAMN05444285_13430</name>
</gene>
<reference evidence="6 8" key="1">
    <citation type="submission" date="2014-03" db="EMBL/GenBank/DDBJ databases">
        <title>Complete genome sequence of a deeply braunched marine Bacteroidia bacterium Draconibacterium orientale type strain FH5T.</title>
        <authorList>
            <person name="Li X."/>
            <person name="Wang X."/>
            <person name="Xie Z."/>
            <person name="Du Z."/>
            <person name="Chen G."/>
        </authorList>
    </citation>
    <scope>NUCLEOTIDE SEQUENCE [LARGE SCALE GENOMIC DNA]</scope>
    <source>
        <strain evidence="6 8">FH5</strain>
    </source>
</reference>
<evidence type="ECO:0000256" key="4">
    <source>
        <dbReference type="ARBA" id="ARBA00023284"/>
    </source>
</evidence>
<organism evidence="7 9">
    <name type="scientific">Draconibacterium orientale</name>
    <dbReference type="NCBI Taxonomy" id="1168034"/>
    <lineage>
        <taxon>Bacteria</taxon>
        <taxon>Pseudomonadati</taxon>
        <taxon>Bacteroidota</taxon>
        <taxon>Bacteroidia</taxon>
        <taxon>Marinilabiliales</taxon>
        <taxon>Prolixibacteraceae</taxon>
        <taxon>Draconibacterium</taxon>
    </lineage>
</organism>
<dbReference type="InterPro" id="IPR000866">
    <property type="entry name" value="AhpC/TSA"/>
</dbReference>
<dbReference type="PROSITE" id="PS51257">
    <property type="entry name" value="PROKAR_LIPOPROTEIN"/>
    <property type="match status" value="1"/>
</dbReference>
<dbReference type="EMBL" id="FOHT01000034">
    <property type="protein sequence ID" value="SEU00079.1"/>
    <property type="molecule type" value="Genomic_DNA"/>
</dbReference>
<dbReference type="EMBL" id="CP007451">
    <property type="protein sequence ID" value="AHW62414.1"/>
    <property type="molecule type" value="Genomic_DNA"/>
</dbReference>
<evidence type="ECO:0000256" key="3">
    <source>
        <dbReference type="ARBA" id="ARBA00023157"/>
    </source>
</evidence>
<keyword evidence="3" id="KW-1015">Disulfide bond</keyword>
<dbReference type="AlphaFoldDB" id="X5DMB2"/>
<dbReference type="CDD" id="cd02966">
    <property type="entry name" value="TlpA_like_family"/>
    <property type="match status" value="1"/>
</dbReference>
<evidence type="ECO:0000313" key="6">
    <source>
        <dbReference type="EMBL" id="AHW62414.1"/>
    </source>
</evidence>
<feature type="domain" description="Thioredoxin" evidence="5">
    <location>
        <begin position="230"/>
        <end position="370"/>
    </location>
</feature>
<reference evidence="7 9" key="2">
    <citation type="submission" date="2016-10" db="EMBL/GenBank/DDBJ databases">
        <authorList>
            <person name="de Groot N.N."/>
        </authorList>
    </citation>
    <scope>NUCLEOTIDE SEQUENCE [LARGE SCALE GENOMIC DNA]</scope>
    <source>
        <strain evidence="7 9">DSM 25947</strain>
    </source>
</reference>
<comment type="subcellular location">
    <subcellularLocation>
        <location evidence="1">Cell envelope</location>
    </subcellularLocation>
</comment>
<dbReference type="SUPFAM" id="SSF52833">
    <property type="entry name" value="Thioredoxin-like"/>
    <property type="match status" value="1"/>
</dbReference>
<dbReference type="Gene3D" id="3.40.30.10">
    <property type="entry name" value="Glutaredoxin"/>
    <property type="match status" value="1"/>
</dbReference>
<dbReference type="HOGENOM" id="CLU_042529_1_0_10"/>
<dbReference type="InterPro" id="IPR025380">
    <property type="entry name" value="DUF4369"/>
</dbReference>
<protein>
    <submittedName>
        <fullName evidence="7">Peroxiredoxin</fullName>
    </submittedName>
</protein>
<dbReference type="PROSITE" id="PS51352">
    <property type="entry name" value="THIOREDOXIN_2"/>
    <property type="match status" value="1"/>
</dbReference>
<proteinExistence type="predicted"/>
<keyword evidence="8" id="KW-1185">Reference proteome</keyword>
<name>X5DMB2_9BACT</name>
<evidence type="ECO:0000256" key="1">
    <source>
        <dbReference type="ARBA" id="ARBA00004196"/>
    </source>
</evidence>
<dbReference type="Proteomes" id="UP000023772">
    <property type="component" value="Chromosome"/>
</dbReference>
<evidence type="ECO:0000313" key="7">
    <source>
        <dbReference type="EMBL" id="SEU00079.1"/>
    </source>
</evidence>
<dbReference type="InterPro" id="IPR050553">
    <property type="entry name" value="Thioredoxin_ResA/DsbE_sf"/>
</dbReference>
<evidence type="ECO:0000313" key="8">
    <source>
        <dbReference type="Proteomes" id="UP000023772"/>
    </source>
</evidence>
<evidence type="ECO:0000259" key="5">
    <source>
        <dbReference type="PROSITE" id="PS51352"/>
    </source>
</evidence>
<dbReference type="eggNOG" id="COG0526">
    <property type="taxonomic scope" value="Bacteria"/>
</dbReference>
<dbReference type="InterPro" id="IPR036249">
    <property type="entry name" value="Thioredoxin-like_sf"/>
</dbReference>
<dbReference type="Pfam" id="PF14289">
    <property type="entry name" value="DUF4369"/>
    <property type="match status" value="1"/>
</dbReference>
<dbReference type="Pfam" id="PF00578">
    <property type="entry name" value="AhpC-TSA"/>
    <property type="match status" value="1"/>
</dbReference>
<keyword evidence="4" id="KW-0676">Redox-active center</keyword>
<dbReference type="GO" id="GO:0017004">
    <property type="term" value="P:cytochrome complex assembly"/>
    <property type="evidence" value="ECO:0007669"/>
    <property type="project" value="UniProtKB-KW"/>
</dbReference>
<sequence>MKVQLALILLLFFVVSCSNKEKEECHLTGSFKNAPDKTTLFLLDMENRILVDSIQVVNGEFDYSFPLSHPQYFLLHNRRNEQPFRDQKYIWLEPAQIKIIGDFEFLKNVTIEKSVSQNEFDVYSKMVDTATKEINKIQEELYFKSPEEQKADSLIIEELKSNLSDSIVEFITNHSDSYVALNILHSESYLAFRHLKKDQIQSAFNSLFSELKESEKGIEIEKYIELPEPPKVGDLAPDIMQVTPTGDTIKLSDYRGKYVLIDFWSSSCGPCRTDFKWLKKIYNKYNPKGLEILGISADSDKNSWTNAIRQDSISWINVSDLKGWKNEAFLRYDVKFIPQNYLVNPDGKIIKYRLCSESYADYELGQIFEN</sequence>
<evidence type="ECO:0000313" key="9">
    <source>
        <dbReference type="Proteomes" id="UP000181981"/>
    </source>
</evidence>
<dbReference type="PANTHER" id="PTHR42852">
    <property type="entry name" value="THIOL:DISULFIDE INTERCHANGE PROTEIN DSBE"/>
    <property type="match status" value="1"/>
</dbReference>